<evidence type="ECO:0000256" key="2">
    <source>
        <dbReference type="ARBA" id="ARBA00022448"/>
    </source>
</evidence>
<comment type="similarity">
    <text evidence="1">Belongs to the bacterial solute-binding protein 7 family.</text>
</comment>
<keyword evidence="6" id="KW-1185">Reference proteome</keyword>
<evidence type="ECO:0000313" key="5">
    <source>
        <dbReference type="EMBL" id="SOC40225.1"/>
    </source>
</evidence>
<dbReference type="InterPro" id="IPR018389">
    <property type="entry name" value="DctP_fam"/>
</dbReference>
<dbReference type="EMBL" id="OBQC01000007">
    <property type="protein sequence ID" value="SOC40225.1"/>
    <property type="molecule type" value="Genomic_DNA"/>
</dbReference>
<gene>
    <name evidence="5" type="ORF">SAMN05877842_107140</name>
</gene>
<dbReference type="PROSITE" id="PS51257">
    <property type="entry name" value="PROKAR_LIPOPROTEIN"/>
    <property type="match status" value="1"/>
</dbReference>
<dbReference type="PANTHER" id="PTHR33376:SF7">
    <property type="entry name" value="C4-DICARBOXYLATE-BINDING PROTEIN DCTB"/>
    <property type="match status" value="1"/>
</dbReference>
<protein>
    <submittedName>
        <fullName evidence="5">TRAP-type C4-dicarboxylate transport system substrate-binding protein</fullName>
    </submittedName>
</protein>
<name>A0A285UE82_9BACL</name>
<dbReference type="PANTHER" id="PTHR33376">
    <property type="match status" value="1"/>
</dbReference>
<dbReference type="OrthoDB" id="9815946at2"/>
<evidence type="ECO:0000313" key="6">
    <source>
        <dbReference type="Proteomes" id="UP000219252"/>
    </source>
</evidence>
<feature type="signal peptide" evidence="4">
    <location>
        <begin position="1"/>
        <end position="30"/>
    </location>
</feature>
<dbReference type="Pfam" id="PF03480">
    <property type="entry name" value="DctP"/>
    <property type="match status" value="1"/>
</dbReference>
<dbReference type="Gene3D" id="3.40.190.170">
    <property type="entry name" value="Bacterial extracellular solute-binding protein, family 7"/>
    <property type="match status" value="1"/>
</dbReference>
<feature type="chain" id="PRO_5013352494" evidence="4">
    <location>
        <begin position="31"/>
        <end position="343"/>
    </location>
</feature>
<evidence type="ECO:0000256" key="1">
    <source>
        <dbReference type="ARBA" id="ARBA00009023"/>
    </source>
</evidence>
<sequence length="343" mass="39139">MINKTKFYFLMSLFLLLLVAGCGSSGGSSAEGSASGNGGDSNNPIKLTVVSFLPHNHQFTRDIIPIWIERIEEGTDGAVDLDWNAGPESIPTNEQFDAVRNGIVDIGFNTSSFYGHLMPETLSLHMSTATPWEERENGYFDYLSERFKEQNQVYLGRWLGPNPFLFWTNEKVETLSDFEGLKMRSNPTYHKILEALKASPVDVLPGEVYTSLERNMVDGFGFPLLGPAEDGWTEVTKYLIDEPFLNQNATIVINQKSFESLPVDIQEKMISITAEFEKEMYEHFNKENEKTLKVLEEQGIEIIKLQEEDSKKFQELVYDVYWNMLEQDNPDQIEKLKSLLQTE</sequence>
<dbReference type="GO" id="GO:0055085">
    <property type="term" value="P:transmembrane transport"/>
    <property type="evidence" value="ECO:0007669"/>
    <property type="project" value="InterPro"/>
</dbReference>
<keyword evidence="3 4" id="KW-0732">Signal</keyword>
<accession>A0A285UE82</accession>
<dbReference type="AlphaFoldDB" id="A0A285UE82"/>
<evidence type="ECO:0000256" key="4">
    <source>
        <dbReference type="SAM" id="SignalP"/>
    </source>
</evidence>
<dbReference type="Proteomes" id="UP000219252">
    <property type="component" value="Unassembled WGS sequence"/>
</dbReference>
<dbReference type="InterPro" id="IPR038404">
    <property type="entry name" value="TRAP_DctP_sf"/>
</dbReference>
<evidence type="ECO:0000256" key="3">
    <source>
        <dbReference type="ARBA" id="ARBA00022729"/>
    </source>
</evidence>
<organism evidence="5 6">
    <name type="scientific">Ureibacillus acetophenoni</name>
    <dbReference type="NCBI Taxonomy" id="614649"/>
    <lineage>
        <taxon>Bacteria</taxon>
        <taxon>Bacillati</taxon>
        <taxon>Bacillota</taxon>
        <taxon>Bacilli</taxon>
        <taxon>Bacillales</taxon>
        <taxon>Caryophanaceae</taxon>
        <taxon>Ureibacillus</taxon>
    </lineage>
</organism>
<proteinExistence type="inferred from homology"/>
<reference evidence="6" key="1">
    <citation type="submission" date="2017-08" db="EMBL/GenBank/DDBJ databases">
        <authorList>
            <person name="Varghese N."/>
            <person name="Submissions S."/>
        </authorList>
    </citation>
    <scope>NUCLEOTIDE SEQUENCE [LARGE SCALE GENOMIC DNA]</scope>
    <source>
        <strain evidence="6">JC23</strain>
    </source>
</reference>
<keyword evidence="2" id="KW-0813">Transport</keyword>
<dbReference type="RefSeq" id="WP_097149729.1">
    <property type="nucleotide sequence ID" value="NZ_OBQC01000007.1"/>
</dbReference>
<dbReference type="NCBIfam" id="NF037995">
    <property type="entry name" value="TRAP_S1"/>
    <property type="match status" value="1"/>
</dbReference>